<sequence>MDRRHRLPEHAVAPYRHERPSVRRLILEARWASYQHRSALEHDPDAPVTAALSRASTLHLGVLHDVFALRGAEDPDVCDSAHTCGDTLRYLDDAATTTTGVDYLRQQYARAHNLNPATDDQFSPLLGQSFPEPLDLDVFYPATSDLIHHMCDAYFWSKIRNPALPPDAAATEARRHLICHGLLLDYAAALTPADTAAAAAAAEAGHALRARDGRPTCSDHNARAYLLDAYRDLKPSEELDAHPVDCPGGCRGDGIVLETVTWESQGDGIYVPVYQEPVDCSGGEPDVHSENCPTCKGHGYTYSRGERHLCFG</sequence>
<proteinExistence type="predicted"/>
<gene>
    <name evidence="1" type="ORF">OIE82_34675</name>
</gene>
<evidence type="ECO:0000313" key="1">
    <source>
        <dbReference type="EMBL" id="WUU58323.1"/>
    </source>
</evidence>
<organism evidence="1">
    <name type="scientific">Streptomyces althioticus</name>
    <dbReference type="NCBI Taxonomy" id="83380"/>
    <lineage>
        <taxon>Bacteria</taxon>
        <taxon>Bacillati</taxon>
        <taxon>Actinomycetota</taxon>
        <taxon>Actinomycetes</taxon>
        <taxon>Kitasatosporales</taxon>
        <taxon>Streptomycetaceae</taxon>
        <taxon>Streptomyces</taxon>
        <taxon>Streptomyces althioticus group</taxon>
    </lineage>
</organism>
<protein>
    <submittedName>
        <fullName evidence="1">Uncharacterized protein</fullName>
    </submittedName>
</protein>
<geneLocation type="plasmid" evidence="1">
    <name>unnamed1</name>
</geneLocation>
<accession>A0ABZ1YJ22</accession>
<name>A0ABZ1YJ22_9ACTN</name>
<dbReference type="EMBL" id="CP109208">
    <property type="protein sequence ID" value="WUU58323.1"/>
    <property type="molecule type" value="Genomic_DNA"/>
</dbReference>
<keyword evidence="1" id="KW-0614">Plasmid</keyword>
<dbReference type="RefSeq" id="WP_331758003.1">
    <property type="nucleotide sequence ID" value="NZ_CP109208.1"/>
</dbReference>
<reference evidence="1" key="1">
    <citation type="submission" date="2022-10" db="EMBL/GenBank/DDBJ databases">
        <title>The complete genomes of actinobacterial strains from the NBC collection.</title>
        <authorList>
            <person name="Joergensen T.S."/>
            <person name="Alvarez Arevalo M."/>
            <person name="Sterndorff E.B."/>
            <person name="Faurdal D."/>
            <person name="Vuksanovic O."/>
            <person name="Mourched A.-S."/>
            <person name="Charusanti P."/>
            <person name="Shaw S."/>
            <person name="Blin K."/>
            <person name="Weber T."/>
        </authorList>
    </citation>
    <scope>NUCLEOTIDE SEQUENCE [LARGE SCALE GENOMIC DNA]</scope>
    <source>
        <strain evidence="1">NBC 01686</strain>
        <plasmid evidence="1">unnamed1</plasmid>
    </source>
</reference>